<dbReference type="InterPro" id="IPR034300">
    <property type="entry name" value="PNTB-like"/>
</dbReference>
<feature type="transmembrane region" description="Helical" evidence="2">
    <location>
        <begin position="6"/>
        <end position="24"/>
    </location>
</feature>
<proteinExistence type="predicted"/>
<evidence type="ECO:0000259" key="3">
    <source>
        <dbReference type="Pfam" id="PF02233"/>
    </source>
</evidence>
<keyword evidence="2" id="KW-0812">Transmembrane</keyword>
<feature type="transmembrane region" description="Helical" evidence="2">
    <location>
        <begin position="191"/>
        <end position="210"/>
    </location>
</feature>
<sequence length="277" mass="29102">MSPNLSAIFYLISGILFIFALRGLSSPETSRQGNFLGILGMAIAIIVTFLSIGNFSTGIIYVLIFLVIGGSIGAFIAFKIPMTDMPQLVAGFHSLVGLAAVFVAIAAFLKPEVFNLGTTGNIKLASLIEMSIGASIGAITFSGSIIAFLKLQGLMSGSPIIFKGQHLLNALIGLSIIILIYYLCVTQSSNFFWSLITISFLIGFLLIIPIGGADMPVVISMLNSYSGWAAAGIGFTLENSALIITGALVGSSGAILSYIMCKGMNRSFFNVILGGWG</sequence>
<evidence type="ECO:0000256" key="2">
    <source>
        <dbReference type="SAM" id="Phobius"/>
    </source>
</evidence>
<dbReference type="PANTHER" id="PTHR44758">
    <property type="entry name" value="NAD(P) TRANSHYDROGENASE SUBUNIT BETA"/>
    <property type="match status" value="1"/>
</dbReference>
<evidence type="ECO:0000313" key="4">
    <source>
        <dbReference type="EMBL" id="SVD21552.1"/>
    </source>
</evidence>
<evidence type="ECO:0000256" key="1">
    <source>
        <dbReference type="ARBA" id="ARBA00023027"/>
    </source>
</evidence>
<keyword evidence="1" id="KW-0520">NAD</keyword>
<gene>
    <name evidence="4" type="ORF">METZ01_LOCUS374406</name>
</gene>
<accession>A0A382TIF6</accession>
<feature type="transmembrane region" description="Helical" evidence="2">
    <location>
        <begin position="36"/>
        <end position="53"/>
    </location>
</feature>
<keyword evidence="2" id="KW-1133">Transmembrane helix</keyword>
<feature type="transmembrane region" description="Helical" evidence="2">
    <location>
        <begin position="90"/>
        <end position="109"/>
    </location>
</feature>
<organism evidence="4">
    <name type="scientific">marine metagenome</name>
    <dbReference type="NCBI Taxonomy" id="408172"/>
    <lineage>
        <taxon>unclassified sequences</taxon>
        <taxon>metagenomes</taxon>
        <taxon>ecological metagenomes</taxon>
    </lineage>
</organism>
<reference evidence="4" key="1">
    <citation type="submission" date="2018-05" db="EMBL/GenBank/DDBJ databases">
        <authorList>
            <person name="Lanie J.A."/>
            <person name="Ng W.-L."/>
            <person name="Kazmierczak K.M."/>
            <person name="Andrzejewski T.M."/>
            <person name="Davidsen T.M."/>
            <person name="Wayne K.J."/>
            <person name="Tettelin H."/>
            <person name="Glass J.I."/>
            <person name="Rusch D."/>
            <person name="Podicherti R."/>
            <person name="Tsui H.-C.T."/>
            <person name="Winkler M.E."/>
        </authorList>
    </citation>
    <scope>NUCLEOTIDE SEQUENCE</scope>
</reference>
<feature type="transmembrane region" description="Helical" evidence="2">
    <location>
        <begin position="124"/>
        <end position="146"/>
    </location>
</feature>
<feature type="transmembrane region" description="Helical" evidence="2">
    <location>
        <begin position="59"/>
        <end position="78"/>
    </location>
</feature>
<dbReference type="EMBL" id="UINC01136659">
    <property type="protein sequence ID" value="SVD21552.1"/>
    <property type="molecule type" value="Genomic_DNA"/>
</dbReference>
<feature type="domain" description="NADP transhydrogenase beta-like" evidence="3">
    <location>
        <begin position="8"/>
        <end position="276"/>
    </location>
</feature>
<feature type="non-terminal residue" evidence="4">
    <location>
        <position position="277"/>
    </location>
</feature>
<dbReference type="Pfam" id="PF02233">
    <property type="entry name" value="PNTB"/>
    <property type="match status" value="1"/>
</dbReference>
<protein>
    <recommendedName>
        <fullName evidence="3">NADP transhydrogenase beta-like domain-containing protein</fullName>
    </recommendedName>
</protein>
<dbReference type="AlphaFoldDB" id="A0A382TIF6"/>
<feature type="transmembrane region" description="Helical" evidence="2">
    <location>
        <begin position="167"/>
        <end position="185"/>
    </location>
</feature>
<keyword evidence="2" id="KW-0472">Membrane</keyword>
<name>A0A382TIF6_9ZZZZ</name>
<dbReference type="PANTHER" id="PTHR44758:SF1">
    <property type="entry name" value="NAD(P) TRANSHYDROGENASE SUBUNIT BETA"/>
    <property type="match status" value="1"/>
</dbReference>